<gene>
    <name evidence="7" type="ORF">GCM10011385_30090</name>
</gene>
<proteinExistence type="predicted"/>
<reference evidence="7" key="2">
    <citation type="submission" date="2020-09" db="EMBL/GenBank/DDBJ databases">
        <authorList>
            <person name="Sun Q."/>
            <person name="Zhou Y."/>
        </authorList>
    </citation>
    <scope>NUCLEOTIDE SEQUENCE</scope>
    <source>
        <strain evidence="7">CGMCC 1.15320</strain>
    </source>
</reference>
<comment type="subcellular location">
    <subcellularLocation>
        <location evidence="1">Cell membrane</location>
        <topology evidence="1">Multi-pass membrane protein</topology>
    </subcellularLocation>
</comment>
<dbReference type="PANTHER" id="PTHR30482">
    <property type="entry name" value="HIGH-AFFINITY BRANCHED-CHAIN AMINO ACID TRANSPORT SYSTEM PERMEASE"/>
    <property type="match status" value="1"/>
</dbReference>
<feature type="transmembrane region" description="Helical" evidence="6">
    <location>
        <begin position="225"/>
        <end position="243"/>
    </location>
</feature>
<dbReference type="AlphaFoldDB" id="A0A916RXF1"/>
<dbReference type="InterPro" id="IPR043428">
    <property type="entry name" value="LivM-like"/>
</dbReference>
<evidence type="ECO:0000256" key="3">
    <source>
        <dbReference type="ARBA" id="ARBA00022692"/>
    </source>
</evidence>
<evidence type="ECO:0000256" key="6">
    <source>
        <dbReference type="SAM" id="Phobius"/>
    </source>
</evidence>
<feature type="transmembrane region" description="Helical" evidence="6">
    <location>
        <begin position="178"/>
        <end position="204"/>
    </location>
</feature>
<keyword evidence="5 6" id="KW-0472">Membrane</keyword>
<dbReference type="InterPro" id="IPR001851">
    <property type="entry name" value="ABC_transp_permease"/>
</dbReference>
<keyword evidence="2" id="KW-1003">Cell membrane</keyword>
<organism evidence="7 8">
    <name type="scientific">Nitratireductor aestuarii</name>
    <dbReference type="NCBI Taxonomy" id="1735103"/>
    <lineage>
        <taxon>Bacteria</taxon>
        <taxon>Pseudomonadati</taxon>
        <taxon>Pseudomonadota</taxon>
        <taxon>Alphaproteobacteria</taxon>
        <taxon>Hyphomicrobiales</taxon>
        <taxon>Phyllobacteriaceae</taxon>
        <taxon>Nitratireductor</taxon>
    </lineage>
</organism>
<feature type="transmembrane region" description="Helical" evidence="6">
    <location>
        <begin position="101"/>
        <end position="121"/>
    </location>
</feature>
<name>A0A916RXF1_9HYPH</name>
<dbReference type="GO" id="GO:0005886">
    <property type="term" value="C:plasma membrane"/>
    <property type="evidence" value="ECO:0007669"/>
    <property type="project" value="UniProtKB-SubCell"/>
</dbReference>
<reference evidence="7" key="1">
    <citation type="journal article" date="2014" name="Int. J. Syst. Evol. Microbiol.">
        <title>Complete genome sequence of Corynebacterium casei LMG S-19264T (=DSM 44701T), isolated from a smear-ripened cheese.</title>
        <authorList>
            <consortium name="US DOE Joint Genome Institute (JGI-PGF)"/>
            <person name="Walter F."/>
            <person name="Albersmeier A."/>
            <person name="Kalinowski J."/>
            <person name="Ruckert C."/>
        </authorList>
    </citation>
    <scope>NUCLEOTIDE SEQUENCE</scope>
    <source>
        <strain evidence="7">CGMCC 1.15320</strain>
    </source>
</reference>
<dbReference type="Pfam" id="PF02653">
    <property type="entry name" value="BPD_transp_2"/>
    <property type="match status" value="1"/>
</dbReference>
<evidence type="ECO:0000313" key="8">
    <source>
        <dbReference type="Proteomes" id="UP000636264"/>
    </source>
</evidence>
<evidence type="ECO:0000313" key="7">
    <source>
        <dbReference type="EMBL" id="GGA74076.1"/>
    </source>
</evidence>
<feature type="transmembrane region" description="Helical" evidence="6">
    <location>
        <begin position="263"/>
        <end position="288"/>
    </location>
</feature>
<sequence>MTHNQTSAIVESPARWIRSRNRWTIFEILFWIATLAPLYFFPAYLNLASQVAITALFALSVDLVLGYAGIITLGHAMFFGLGAFTAGILSSRYGWGEPISGLLLGGMVAALAGYVTSFLIVRVQHLALIMVTLGLGLLTFELANSLRWLTGGTDGLTGISTWKIFGYFRFDLWGYTSYAYSLAVLFLGFLICRLVVSSSFGLALRGIRENVQRMPAIGSDYKWHLRKVYTISAAIAGIAGALLTQTTNTVTLEVLSFQRSADVVVMLILGGTGRLYGAIIGAVIFLVAKDQLAGINPQYWFLWIGILLMAVVLFMPKGILGGLSRLIRRED</sequence>
<keyword evidence="8" id="KW-1185">Reference proteome</keyword>
<feature type="transmembrane region" description="Helical" evidence="6">
    <location>
        <begin position="51"/>
        <end position="70"/>
    </location>
</feature>
<feature type="transmembrane region" description="Helical" evidence="6">
    <location>
        <begin position="25"/>
        <end position="45"/>
    </location>
</feature>
<dbReference type="CDD" id="cd06581">
    <property type="entry name" value="TM_PBP1_LivM_like"/>
    <property type="match status" value="1"/>
</dbReference>
<accession>A0A916RXF1</accession>
<dbReference type="GO" id="GO:0015658">
    <property type="term" value="F:branched-chain amino acid transmembrane transporter activity"/>
    <property type="evidence" value="ECO:0007669"/>
    <property type="project" value="InterPro"/>
</dbReference>
<dbReference type="RefSeq" id="WP_188721909.1">
    <property type="nucleotide sequence ID" value="NZ_BMIF01000009.1"/>
</dbReference>
<dbReference type="Proteomes" id="UP000636264">
    <property type="component" value="Unassembled WGS sequence"/>
</dbReference>
<dbReference type="PANTHER" id="PTHR30482:SF17">
    <property type="entry name" value="ABC TRANSPORTER ATP-BINDING PROTEIN"/>
    <property type="match status" value="1"/>
</dbReference>
<feature type="transmembrane region" description="Helical" evidence="6">
    <location>
        <begin position="126"/>
        <end position="143"/>
    </location>
</feature>
<feature type="transmembrane region" description="Helical" evidence="6">
    <location>
        <begin position="300"/>
        <end position="320"/>
    </location>
</feature>
<protein>
    <submittedName>
        <fullName evidence="7">Branched-chain amino acid ABC transporter permease</fullName>
    </submittedName>
</protein>
<comment type="caution">
    <text evidence="7">The sequence shown here is derived from an EMBL/GenBank/DDBJ whole genome shotgun (WGS) entry which is preliminary data.</text>
</comment>
<evidence type="ECO:0000256" key="1">
    <source>
        <dbReference type="ARBA" id="ARBA00004651"/>
    </source>
</evidence>
<evidence type="ECO:0000256" key="5">
    <source>
        <dbReference type="ARBA" id="ARBA00023136"/>
    </source>
</evidence>
<evidence type="ECO:0000256" key="2">
    <source>
        <dbReference type="ARBA" id="ARBA00022475"/>
    </source>
</evidence>
<evidence type="ECO:0000256" key="4">
    <source>
        <dbReference type="ARBA" id="ARBA00022989"/>
    </source>
</evidence>
<dbReference type="EMBL" id="BMIF01000009">
    <property type="protein sequence ID" value="GGA74076.1"/>
    <property type="molecule type" value="Genomic_DNA"/>
</dbReference>
<keyword evidence="4 6" id="KW-1133">Transmembrane helix</keyword>
<keyword evidence="3 6" id="KW-0812">Transmembrane</keyword>